<dbReference type="Proteomes" id="UP000824120">
    <property type="component" value="Chromosome 3"/>
</dbReference>
<comment type="caution">
    <text evidence="1">The sequence shown here is derived from an EMBL/GenBank/DDBJ whole genome shotgun (WGS) entry which is preliminary data.</text>
</comment>
<name>A0A9J5ZNY9_SOLCO</name>
<proteinExistence type="predicted"/>
<reference evidence="1 2" key="1">
    <citation type="submission" date="2020-09" db="EMBL/GenBank/DDBJ databases">
        <title>De no assembly of potato wild relative species, Solanum commersonii.</title>
        <authorList>
            <person name="Cho K."/>
        </authorList>
    </citation>
    <scope>NUCLEOTIDE SEQUENCE [LARGE SCALE GENOMIC DNA]</scope>
    <source>
        <strain evidence="1">LZ3.2</strain>
        <tissue evidence="1">Leaf</tissue>
    </source>
</reference>
<gene>
    <name evidence="1" type="ORF">H5410_013615</name>
</gene>
<evidence type="ECO:0000313" key="2">
    <source>
        <dbReference type="Proteomes" id="UP000824120"/>
    </source>
</evidence>
<evidence type="ECO:0000313" key="1">
    <source>
        <dbReference type="EMBL" id="KAG5613791.1"/>
    </source>
</evidence>
<keyword evidence="2" id="KW-1185">Reference proteome</keyword>
<organism evidence="1 2">
    <name type="scientific">Solanum commersonii</name>
    <name type="common">Commerson's wild potato</name>
    <name type="synonym">Commerson's nightshade</name>
    <dbReference type="NCBI Taxonomy" id="4109"/>
    <lineage>
        <taxon>Eukaryota</taxon>
        <taxon>Viridiplantae</taxon>
        <taxon>Streptophyta</taxon>
        <taxon>Embryophyta</taxon>
        <taxon>Tracheophyta</taxon>
        <taxon>Spermatophyta</taxon>
        <taxon>Magnoliopsida</taxon>
        <taxon>eudicotyledons</taxon>
        <taxon>Gunneridae</taxon>
        <taxon>Pentapetalae</taxon>
        <taxon>asterids</taxon>
        <taxon>lamiids</taxon>
        <taxon>Solanales</taxon>
        <taxon>Solanaceae</taxon>
        <taxon>Solanoideae</taxon>
        <taxon>Solaneae</taxon>
        <taxon>Solanum</taxon>
    </lineage>
</organism>
<protein>
    <submittedName>
        <fullName evidence="1">Uncharacterized protein</fullName>
    </submittedName>
</protein>
<dbReference type="AlphaFoldDB" id="A0A9J5ZNY9"/>
<accession>A0A9J5ZNY9</accession>
<dbReference type="EMBL" id="JACXVP010000003">
    <property type="protein sequence ID" value="KAG5613791.1"/>
    <property type="molecule type" value="Genomic_DNA"/>
</dbReference>
<sequence>MARARYPWLAEIPNTWPDIVEFLESYTPLISTIVIRWKCPERGRYKCNSDGSCQVNYGLCSKAFCIRDGRGIPGIVGIEAKLGAEEVFNGVEFMAVVRLVTAKVILDQALESIIRHRQSG</sequence>